<dbReference type="EMBL" id="KP795639">
    <property type="protein sequence ID" value="AKN39258.1"/>
    <property type="molecule type" value="Genomic_DNA"/>
</dbReference>
<keyword evidence="1" id="KW-1133">Transmembrane helix</keyword>
<protein>
    <submittedName>
        <fullName evidence="2">Uncharacterized protein</fullName>
    </submittedName>
</protein>
<proteinExistence type="predicted"/>
<accession>A0A0H3ZSA2</accession>
<keyword evidence="1" id="KW-0812">Transmembrane</keyword>
<dbReference type="AlphaFoldDB" id="A0A0H3ZSA2"/>
<sequence length="44" mass="5069">MIYYTKTDTMKRGYVAVLSMIIGSIKSLFMIEKPTLMNLKNARP</sequence>
<evidence type="ECO:0000313" key="2">
    <source>
        <dbReference type="EMBL" id="AKN39258.1"/>
    </source>
</evidence>
<feature type="transmembrane region" description="Helical" evidence="1">
    <location>
        <begin position="12"/>
        <end position="31"/>
    </location>
</feature>
<organism evidence="2">
    <name type="scientific">Vibrio tasmaniensis</name>
    <dbReference type="NCBI Taxonomy" id="212663"/>
    <lineage>
        <taxon>Bacteria</taxon>
        <taxon>Pseudomonadati</taxon>
        <taxon>Pseudomonadota</taxon>
        <taxon>Gammaproteobacteria</taxon>
        <taxon>Vibrionales</taxon>
        <taxon>Vibrionaceae</taxon>
        <taxon>Vibrio</taxon>
    </lineage>
</organism>
<name>A0A0H3ZSA2_9VIBR</name>
<keyword evidence="1" id="KW-0472">Membrane</keyword>
<reference evidence="2" key="1">
    <citation type="journal article" date="2015" name="MBio">
        <title>Eco-Evolutionary Dynamics of Episomes among Ecologically Cohesive Bacterial Populations.</title>
        <authorList>
            <person name="Xue H."/>
            <person name="Cordero O.X."/>
            <person name="Camas F.M."/>
            <person name="Trimble W."/>
            <person name="Meyer F."/>
            <person name="Guglielmini J."/>
            <person name="Rocha E.P."/>
            <person name="Polz M.F."/>
        </authorList>
    </citation>
    <scope>NUCLEOTIDE SEQUENCE</scope>
    <source>
        <strain evidence="2">FF_375</strain>
    </source>
</reference>
<evidence type="ECO:0000256" key="1">
    <source>
        <dbReference type="SAM" id="Phobius"/>
    </source>
</evidence>